<dbReference type="AlphaFoldDB" id="A0A2T3AJF7"/>
<feature type="region of interest" description="Disordered" evidence="2">
    <location>
        <begin position="1"/>
        <end position="112"/>
    </location>
</feature>
<keyword evidence="4" id="KW-1185">Reference proteome</keyword>
<feature type="compositionally biased region" description="Pro residues" evidence="2">
    <location>
        <begin position="44"/>
        <end position="54"/>
    </location>
</feature>
<reference evidence="3 4" key="1">
    <citation type="journal article" date="2018" name="Mycol. Prog.">
        <title>Coniella lustricola, a new species from submerged detritus.</title>
        <authorList>
            <person name="Raudabaugh D.B."/>
            <person name="Iturriaga T."/>
            <person name="Carver A."/>
            <person name="Mondo S."/>
            <person name="Pangilinan J."/>
            <person name="Lipzen A."/>
            <person name="He G."/>
            <person name="Amirebrahimi M."/>
            <person name="Grigoriev I.V."/>
            <person name="Miller A.N."/>
        </authorList>
    </citation>
    <scope>NUCLEOTIDE SEQUENCE [LARGE SCALE GENOMIC DNA]</scope>
    <source>
        <strain evidence="3 4">B22-T-1</strain>
    </source>
</reference>
<evidence type="ECO:0000256" key="2">
    <source>
        <dbReference type="SAM" id="MobiDB-lite"/>
    </source>
</evidence>
<sequence>MDLISKIRKEVNGLSLNGHHAQEEHPQPPASGTVNNNDLSDPTQPTPTSPPQPHSEPERDFLSKLIAGSGNTSHHQHAHIGHDELQNPPAATASSIGPALAAPSTDPTVPAPSKFHLLSQITHHKEEREKRRIEITNRQMELFYRLEKIEREKRDNEGVLERLREHLGGSHSAEEAREEASKQHGGPENHHYGSLLDKITGAEAREKKAEELAREEAEVRAELVRLHEEKRENEGVLARMRERLEEGVKEGRDEGQTGHENGDRHHTHRLGFLDQFTGKKAEQPEQQQQYEQHKTSFLDQFTGKTAEAAQYPDQEHKASFLDQITGKAAEQERLRREEESKSAIEKFKDRLNAEMGGGRQSEADEDLLDKAIDQFQKHVLHEGTQSNESAWEQMKDKQIANAIRSQLHLQQK</sequence>
<proteinExistence type="predicted"/>
<evidence type="ECO:0000313" key="3">
    <source>
        <dbReference type="EMBL" id="PSS00665.1"/>
    </source>
</evidence>
<dbReference type="PANTHER" id="PTHR40462:SF1">
    <property type="entry name" value="EXPRESSED PROTEIN"/>
    <property type="match status" value="1"/>
</dbReference>
<feature type="region of interest" description="Disordered" evidence="2">
    <location>
        <begin position="247"/>
        <end position="268"/>
    </location>
</feature>
<feature type="compositionally biased region" description="Polar residues" evidence="2">
    <location>
        <begin position="30"/>
        <end position="41"/>
    </location>
</feature>
<dbReference type="InParanoid" id="A0A2T3AJF7"/>
<keyword evidence="1" id="KW-0175">Coiled coil</keyword>
<feature type="region of interest" description="Disordered" evidence="2">
    <location>
        <begin position="166"/>
        <end position="194"/>
    </location>
</feature>
<accession>A0A2T3AJF7</accession>
<feature type="compositionally biased region" description="Basic and acidic residues" evidence="2">
    <location>
        <begin position="247"/>
        <end position="264"/>
    </location>
</feature>
<feature type="coiled-coil region" evidence="1">
    <location>
        <begin position="202"/>
        <end position="232"/>
    </location>
</feature>
<name>A0A2T3AJF7_9PEZI</name>
<evidence type="ECO:0000313" key="4">
    <source>
        <dbReference type="Proteomes" id="UP000241462"/>
    </source>
</evidence>
<dbReference type="Proteomes" id="UP000241462">
    <property type="component" value="Unassembled WGS sequence"/>
</dbReference>
<organism evidence="3 4">
    <name type="scientific">Coniella lustricola</name>
    <dbReference type="NCBI Taxonomy" id="2025994"/>
    <lineage>
        <taxon>Eukaryota</taxon>
        <taxon>Fungi</taxon>
        <taxon>Dikarya</taxon>
        <taxon>Ascomycota</taxon>
        <taxon>Pezizomycotina</taxon>
        <taxon>Sordariomycetes</taxon>
        <taxon>Sordariomycetidae</taxon>
        <taxon>Diaporthales</taxon>
        <taxon>Schizoparmaceae</taxon>
        <taxon>Coniella</taxon>
    </lineage>
</organism>
<feature type="compositionally biased region" description="Basic and acidic residues" evidence="2">
    <location>
        <begin position="166"/>
        <end position="191"/>
    </location>
</feature>
<gene>
    <name evidence="3" type="ORF">BD289DRAFT_450237</name>
</gene>
<protein>
    <submittedName>
        <fullName evidence="3">Uncharacterized protein</fullName>
    </submittedName>
</protein>
<feature type="compositionally biased region" description="Basic and acidic residues" evidence="2">
    <location>
        <begin position="1"/>
        <end position="11"/>
    </location>
</feature>
<evidence type="ECO:0000256" key="1">
    <source>
        <dbReference type="SAM" id="Coils"/>
    </source>
</evidence>
<dbReference type="PANTHER" id="PTHR40462">
    <property type="entry name" value="CHROMOSOME 1, WHOLE GENOME SHOTGUN SEQUENCE"/>
    <property type="match status" value="1"/>
</dbReference>
<dbReference type="EMBL" id="KZ678382">
    <property type="protein sequence ID" value="PSS00665.1"/>
    <property type="molecule type" value="Genomic_DNA"/>
</dbReference>
<dbReference type="OrthoDB" id="3050608at2759"/>